<accession>A0ABD5NEM7</accession>
<dbReference type="SUPFAM" id="SSF52218">
    <property type="entry name" value="Flavoproteins"/>
    <property type="match status" value="1"/>
</dbReference>
<protein>
    <submittedName>
        <fullName evidence="7">NADPH-dependent FMN reductase</fullName>
        <ecNumber evidence="7">1.-.-.-</ecNumber>
    </submittedName>
</protein>
<sequence length="194" mass="20354">MTDTPLVVGVAGSRRDGSHTLQGIERALAAAADAGADTDLVDLGDVDLPLYHPDRSTEESGEAAALLERVRAADGVIIGSPVYHGSYSSTFRNFHDYCGFDEYEDTAVGLLVVAGGGTIASTLDHLRVTMRGVHAHVVPAQVGVRNTSSKFRADGSLTDDDIADRIDGVAEDVVDAARMRLAAREPTSTACADD</sequence>
<comment type="similarity">
    <text evidence="5">Belongs to the SsuE family. Isf subfamily.</text>
</comment>
<dbReference type="PANTHER" id="PTHR43408:SF2">
    <property type="entry name" value="FMN REDUCTASE (NADPH)"/>
    <property type="match status" value="1"/>
</dbReference>
<dbReference type="Pfam" id="PF03358">
    <property type="entry name" value="FMN_red"/>
    <property type="match status" value="1"/>
</dbReference>
<dbReference type="PANTHER" id="PTHR43408">
    <property type="entry name" value="FMN REDUCTASE (NADPH)"/>
    <property type="match status" value="1"/>
</dbReference>
<evidence type="ECO:0000256" key="4">
    <source>
        <dbReference type="ARBA" id="ARBA00023002"/>
    </source>
</evidence>
<evidence type="ECO:0000313" key="7">
    <source>
        <dbReference type="EMBL" id="MFC3477780.1"/>
    </source>
</evidence>
<evidence type="ECO:0000256" key="2">
    <source>
        <dbReference type="ARBA" id="ARBA00022630"/>
    </source>
</evidence>
<evidence type="ECO:0000256" key="1">
    <source>
        <dbReference type="ARBA" id="ARBA00001966"/>
    </source>
</evidence>
<dbReference type="GO" id="GO:0016491">
    <property type="term" value="F:oxidoreductase activity"/>
    <property type="evidence" value="ECO:0007669"/>
    <property type="project" value="UniProtKB-KW"/>
</dbReference>
<dbReference type="Gene3D" id="3.40.50.360">
    <property type="match status" value="1"/>
</dbReference>
<dbReference type="EC" id="1.-.-.-" evidence="7"/>
<gene>
    <name evidence="7" type="ORF">ACFOKC_08580</name>
</gene>
<dbReference type="InterPro" id="IPR029039">
    <property type="entry name" value="Flavoprotein-like_sf"/>
</dbReference>
<proteinExistence type="inferred from homology"/>
<feature type="domain" description="NADPH-dependent FMN reductase-like" evidence="6">
    <location>
        <begin position="7"/>
        <end position="146"/>
    </location>
</feature>
<evidence type="ECO:0000256" key="5">
    <source>
        <dbReference type="ARBA" id="ARBA00038292"/>
    </source>
</evidence>
<comment type="caution">
    <text evidence="7">The sequence shown here is derived from an EMBL/GenBank/DDBJ whole genome shotgun (WGS) entry which is preliminary data.</text>
</comment>
<evidence type="ECO:0000256" key="3">
    <source>
        <dbReference type="ARBA" id="ARBA00022643"/>
    </source>
</evidence>
<keyword evidence="4 7" id="KW-0560">Oxidoreductase</keyword>
<evidence type="ECO:0000313" key="8">
    <source>
        <dbReference type="Proteomes" id="UP001595660"/>
    </source>
</evidence>
<dbReference type="InterPro" id="IPR051814">
    <property type="entry name" value="NAD(P)H-dep_FMN_reductase"/>
</dbReference>
<dbReference type="GeneID" id="69119227"/>
<keyword evidence="2" id="KW-0285">Flavoprotein</keyword>
<name>A0ABD5NEM7_9EURY</name>
<comment type="cofactor">
    <cofactor evidence="1">
        <name>[4Fe-4S] cluster</name>
        <dbReference type="ChEBI" id="CHEBI:49883"/>
    </cofactor>
</comment>
<dbReference type="InterPro" id="IPR005025">
    <property type="entry name" value="FMN_Rdtase-like_dom"/>
</dbReference>
<dbReference type="Proteomes" id="UP001595660">
    <property type="component" value="Unassembled WGS sequence"/>
</dbReference>
<keyword evidence="3" id="KW-0288">FMN</keyword>
<evidence type="ECO:0000259" key="6">
    <source>
        <dbReference type="Pfam" id="PF03358"/>
    </source>
</evidence>
<dbReference type="AlphaFoldDB" id="A0ABD5NEM7"/>
<organism evidence="7 8">
    <name type="scientific">Halobacterium litoreum</name>
    <dbReference type="NCBI Taxonomy" id="2039234"/>
    <lineage>
        <taxon>Archaea</taxon>
        <taxon>Methanobacteriati</taxon>
        <taxon>Methanobacteriota</taxon>
        <taxon>Stenosarchaea group</taxon>
        <taxon>Halobacteria</taxon>
        <taxon>Halobacteriales</taxon>
        <taxon>Halobacteriaceae</taxon>
        <taxon>Halobacterium</taxon>
    </lineage>
</organism>
<dbReference type="RefSeq" id="WP_232571098.1">
    <property type="nucleotide sequence ID" value="NZ_CP089466.1"/>
</dbReference>
<dbReference type="EMBL" id="JBHRWN010000002">
    <property type="protein sequence ID" value="MFC3477780.1"/>
    <property type="molecule type" value="Genomic_DNA"/>
</dbReference>
<keyword evidence="8" id="KW-1185">Reference proteome</keyword>
<reference evidence="7 8" key="1">
    <citation type="journal article" date="2019" name="Int. J. Syst. Evol. Microbiol.">
        <title>The Global Catalogue of Microorganisms (GCM) 10K type strain sequencing project: providing services to taxonomists for standard genome sequencing and annotation.</title>
        <authorList>
            <consortium name="The Broad Institute Genomics Platform"/>
            <consortium name="The Broad Institute Genome Sequencing Center for Infectious Disease"/>
            <person name="Wu L."/>
            <person name="Ma J."/>
        </authorList>
    </citation>
    <scope>NUCLEOTIDE SEQUENCE [LARGE SCALE GENOMIC DNA]</scope>
    <source>
        <strain evidence="7 8">CGMCC 1.12562</strain>
    </source>
</reference>